<dbReference type="HOGENOM" id="CLU_2597614_0_0_2"/>
<geneLocation type="plasmid" evidence="1 2">
    <name>pHTUR01</name>
</geneLocation>
<evidence type="ECO:0000313" key="1">
    <source>
        <dbReference type="EMBL" id="ADB62724.1"/>
    </source>
</evidence>
<keyword evidence="2" id="KW-1185">Reference proteome</keyword>
<dbReference type="NCBIfam" id="NF043018">
    <property type="entry name" value="mycofact_MftB_2"/>
    <property type="match status" value="1"/>
</dbReference>
<organism evidence="1 2">
    <name type="scientific">Haloterrigena turkmenica (strain ATCC 51198 / DSM 5511 / JCM 9101 / NCIMB 13204 / VKM B-1734 / 4k)</name>
    <name type="common">Halococcus turkmenicus</name>
    <dbReference type="NCBI Taxonomy" id="543526"/>
    <lineage>
        <taxon>Archaea</taxon>
        <taxon>Methanobacteriati</taxon>
        <taxon>Methanobacteriota</taxon>
        <taxon>Stenosarchaea group</taxon>
        <taxon>Halobacteria</taxon>
        <taxon>Halobacteriales</taxon>
        <taxon>Natrialbaceae</taxon>
        <taxon>Haloterrigena</taxon>
    </lineage>
</organism>
<evidence type="ECO:0000313" key="2">
    <source>
        <dbReference type="Proteomes" id="UP000001903"/>
    </source>
</evidence>
<dbReference type="OrthoDB" id="299491at2157"/>
<dbReference type="InterPro" id="IPR050002">
    <property type="entry name" value="MftB-like"/>
</dbReference>
<gene>
    <name evidence="1" type="ordered locus">Htur_3865</name>
</gene>
<dbReference type="KEGG" id="htu:Htur_3865"/>
<dbReference type="RefSeq" id="WP_012944968.1">
    <property type="nucleotide sequence ID" value="NC_013744.1"/>
</dbReference>
<accession>D2S027</accession>
<dbReference type="EMBL" id="CP001861">
    <property type="protein sequence ID" value="ADB62724.1"/>
    <property type="molecule type" value="Genomic_DNA"/>
</dbReference>
<sequence length="79" mass="9314">MSATIRIPDHVKYRREAESGLVYDHENYGYEDASLYEVSETVVDVLEFVGDGRRRDEIEREYSPSLVERLVDRNFLETQ</sequence>
<keyword evidence="1" id="KW-0614">Plasmid</keyword>
<evidence type="ECO:0008006" key="3">
    <source>
        <dbReference type="Google" id="ProtNLM"/>
    </source>
</evidence>
<dbReference type="Proteomes" id="UP000001903">
    <property type="component" value="Plasmid pHTUR01"/>
</dbReference>
<dbReference type="AlphaFoldDB" id="D2S027"/>
<protein>
    <recommendedName>
        <fullName evidence="3">Mycofactocin biosynthesis chaperone MftB</fullName>
    </recommendedName>
</protein>
<name>D2S027_HALTV</name>
<proteinExistence type="predicted"/>
<reference evidence="1 2" key="1">
    <citation type="journal article" date="2010" name="Stand. Genomic Sci.">
        <title>Complete genome sequence of Haloterrigena turkmenica type strain (4k).</title>
        <authorList>
            <person name="Saunders E."/>
            <person name="Tindall B.J."/>
            <person name="Fahnrich R."/>
            <person name="Lapidus A."/>
            <person name="Copeland A."/>
            <person name="Del Rio T.G."/>
            <person name="Lucas S."/>
            <person name="Chen F."/>
            <person name="Tice H."/>
            <person name="Cheng J.F."/>
            <person name="Han C."/>
            <person name="Detter J.C."/>
            <person name="Bruce D."/>
            <person name="Goodwin L."/>
            <person name="Chain P."/>
            <person name="Pitluck S."/>
            <person name="Pati A."/>
            <person name="Ivanova N."/>
            <person name="Mavromatis K."/>
            <person name="Chen A."/>
            <person name="Palaniappan K."/>
            <person name="Land M."/>
            <person name="Hauser L."/>
            <person name="Chang Y.J."/>
            <person name="Jeffries C.D."/>
            <person name="Brettin T."/>
            <person name="Rohde M."/>
            <person name="Goker M."/>
            <person name="Bristow J."/>
            <person name="Eisen J.A."/>
            <person name="Markowitz V."/>
            <person name="Hugenholtz P."/>
            <person name="Klenk H.P."/>
            <person name="Kyrpides N.C."/>
        </authorList>
    </citation>
    <scope>NUCLEOTIDE SEQUENCE [LARGE SCALE GENOMIC DNA]</scope>
    <source>
        <strain evidence="2">ATCC 51198 / DSM 5511 / JCM 9101 / NCIMB 13204 / VKM B-1734 / 4k</strain>
    </source>
</reference>
<dbReference type="GeneID" id="8744493"/>